<dbReference type="GO" id="GO:0005765">
    <property type="term" value="C:lysosomal membrane"/>
    <property type="evidence" value="ECO:0007669"/>
    <property type="project" value="UniProtKB-SubCell"/>
</dbReference>
<keyword evidence="9" id="KW-1133">Transmembrane helix</keyword>
<feature type="domain" description="LITAF" evidence="10">
    <location>
        <begin position="31"/>
        <end position="141"/>
    </location>
</feature>
<keyword evidence="5" id="KW-0479">Metal-binding</keyword>
<feature type="transmembrane region" description="Helical" evidence="9">
    <location>
        <begin position="69"/>
        <end position="89"/>
    </location>
</feature>
<reference evidence="11 12" key="1">
    <citation type="journal article" date="2017" name="Curr. Biol.">
        <title>Genome architecture and evolution of a unichromosomal asexual nematode.</title>
        <authorList>
            <person name="Fradin H."/>
            <person name="Zegar C."/>
            <person name="Gutwein M."/>
            <person name="Lucas J."/>
            <person name="Kovtun M."/>
            <person name="Corcoran D."/>
            <person name="Baugh L.R."/>
            <person name="Kiontke K."/>
            <person name="Gunsalus K."/>
            <person name="Fitch D.H."/>
            <person name="Piano F."/>
        </authorList>
    </citation>
    <scope>NUCLEOTIDE SEQUENCE [LARGE SCALE GENOMIC DNA]</scope>
    <source>
        <strain evidence="11">PF1309</strain>
    </source>
</reference>
<proteinExistence type="inferred from homology"/>
<evidence type="ECO:0000256" key="3">
    <source>
        <dbReference type="ARBA" id="ARBA00004630"/>
    </source>
</evidence>
<dbReference type="InterPro" id="IPR037519">
    <property type="entry name" value="LITAF_fam"/>
</dbReference>
<dbReference type="AlphaFoldDB" id="A0A2A2KU03"/>
<comment type="subcellular location">
    <subcellularLocation>
        <location evidence="2">Endosome membrane</location>
        <topology evidence="2">Peripheral membrane protein</topology>
    </subcellularLocation>
    <subcellularLocation>
        <location evidence="1">Late endosome membrane</location>
    </subcellularLocation>
    <subcellularLocation>
        <location evidence="3">Lysosome membrane</location>
        <topology evidence="3">Peripheral membrane protein</topology>
        <orientation evidence="3">Cytoplasmic side</orientation>
    </subcellularLocation>
</comment>
<dbReference type="Pfam" id="PF10601">
    <property type="entry name" value="zf-LITAF-like"/>
    <property type="match status" value="1"/>
</dbReference>
<evidence type="ECO:0000256" key="5">
    <source>
        <dbReference type="ARBA" id="ARBA00022723"/>
    </source>
</evidence>
<dbReference type="GO" id="GO:0031902">
    <property type="term" value="C:late endosome membrane"/>
    <property type="evidence" value="ECO:0007669"/>
    <property type="project" value="UniProtKB-SubCell"/>
</dbReference>
<keyword evidence="6" id="KW-0862">Zinc</keyword>
<dbReference type="PROSITE" id="PS51837">
    <property type="entry name" value="LITAF"/>
    <property type="match status" value="1"/>
</dbReference>
<evidence type="ECO:0000256" key="6">
    <source>
        <dbReference type="ARBA" id="ARBA00022833"/>
    </source>
</evidence>
<dbReference type="Proteomes" id="UP000218231">
    <property type="component" value="Unassembled WGS sequence"/>
</dbReference>
<dbReference type="OrthoDB" id="4713066at2759"/>
<dbReference type="PANTHER" id="PTHR23292:SF6">
    <property type="entry name" value="FI16602P1-RELATED"/>
    <property type="match status" value="1"/>
</dbReference>
<evidence type="ECO:0000256" key="7">
    <source>
        <dbReference type="ARBA" id="ARBA00023136"/>
    </source>
</evidence>
<evidence type="ECO:0000256" key="4">
    <source>
        <dbReference type="ARBA" id="ARBA00005975"/>
    </source>
</evidence>
<evidence type="ECO:0000313" key="12">
    <source>
        <dbReference type="Proteomes" id="UP000218231"/>
    </source>
</evidence>
<keyword evidence="9" id="KW-0812">Transmembrane</keyword>
<gene>
    <name evidence="11" type="ORF">WR25_16173</name>
</gene>
<evidence type="ECO:0000256" key="8">
    <source>
        <dbReference type="SAM" id="MobiDB-lite"/>
    </source>
</evidence>
<keyword evidence="12" id="KW-1185">Reference proteome</keyword>
<keyword evidence="7 9" id="KW-0472">Membrane</keyword>
<evidence type="ECO:0000259" key="10">
    <source>
        <dbReference type="PROSITE" id="PS51837"/>
    </source>
</evidence>
<dbReference type="GO" id="GO:0008270">
    <property type="term" value="F:zinc ion binding"/>
    <property type="evidence" value="ECO:0007669"/>
    <property type="project" value="TreeGrafter"/>
</dbReference>
<accession>A0A2A2KU03</accession>
<comment type="caution">
    <text evidence="11">The sequence shown here is derived from an EMBL/GenBank/DDBJ whole genome shotgun (WGS) entry which is preliminary data.</text>
</comment>
<dbReference type="PANTHER" id="PTHR23292">
    <property type="entry name" value="LIPOPOLYSACCHARIDE-INDUCED TUMOR NECROSIS FACTOR-ALPHA FACTOR"/>
    <property type="match status" value="1"/>
</dbReference>
<name>A0A2A2KU03_9BILA</name>
<evidence type="ECO:0000256" key="9">
    <source>
        <dbReference type="SAM" id="Phobius"/>
    </source>
</evidence>
<evidence type="ECO:0000313" key="11">
    <source>
        <dbReference type="EMBL" id="PAV77404.1"/>
    </source>
</evidence>
<feature type="region of interest" description="Disordered" evidence="8">
    <location>
        <begin position="143"/>
        <end position="164"/>
    </location>
</feature>
<evidence type="ECO:0000256" key="1">
    <source>
        <dbReference type="ARBA" id="ARBA00004414"/>
    </source>
</evidence>
<evidence type="ECO:0000256" key="2">
    <source>
        <dbReference type="ARBA" id="ARBA00004481"/>
    </source>
</evidence>
<dbReference type="InterPro" id="IPR006629">
    <property type="entry name" value="LITAF"/>
</dbReference>
<comment type="similarity">
    <text evidence="4">Belongs to the CDIP1/LITAF family.</text>
</comment>
<sequence length="199" mass="23187">MQRITKEQNRFLNTLREKPPVYPQVTMTQGGQTTIVTRMQPRFDEYQQSLVCPNCRANIVTRTVYKNGLLTWISAGVMFMLGLWCCCCIPGNGYKKIILLLFTAISEMWRMLHPSNCIRRNCDHNNEHCEHCNDASPHHSDNYPSSNWNHGSSGDDDNDADDNSNANNYFDNTNHYYNYYNMQVKRSVKFKICAINWQI</sequence>
<organism evidence="11 12">
    <name type="scientific">Diploscapter pachys</name>
    <dbReference type="NCBI Taxonomy" id="2018661"/>
    <lineage>
        <taxon>Eukaryota</taxon>
        <taxon>Metazoa</taxon>
        <taxon>Ecdysozoa</taxon>
        <taxon>Nematoda</taxon>
        <taxon>Chromadorea</taxon>
        <taxon>Rhabditida</taxon>
        <taxon>Rhabditina</taxon>
        <taxon>Rhabditomorpha</taxon>
        <taxon>Rhabditoidea</taxon>
        <taxon>Rhabditidae</taxon>
        <taxon>Diploscapter</taxon>
    </lineage>
</organism>
<dbReference type="EMBL" id="LIAE01007706">
    <property type="protein sequence ID" value="PAV77404.1"/>
    <property type="molecule type" value="Genomic_DNA"/>
</dbReference>
<protein>
    <recommendedName>
        <fullName evidence="10">LITAF domain-containing protein</fullName>
    </recommendedName>
</protein>